<keyword evidence="2" id="KW-1185">Reference proteome</keyword>
<protein>
    <submittedName>
        <fullName evidence="1">Uncharacterized protein</fullName>
    </submittedName>
</protein>
<sequence length="130" mass="13143">MSSTNPGPAITSNPVPQEPTGNIQKVAILQTISITPASVGAATSAKQTFNNSGLGLIAGDVCEVVNAPGSFQAGLVAEPAVCTVTDQLPIVFVNVTAGAITPNAGNYTVRVTRPQPNESIPAGSGYMNSY</sequence>
<evidence type="ECO:0000313" key="1">
    <source>
        <dbReference type="EMBL" id="MBB2928389.1"/>
    </source>
</evidence>
<accession>A0ABR6FLS6</accession>
<name>A0ABR6FLS6_9BURK</name>
<dbReference type="EMBL" id="JACHVZ010000007">
    <property type="protein sequence ID" value="MBB2928389.1"/>
    <property type="molecule type" value="Genomic_DNA"/>
</dbReference>
<reference evidence="1 2" key="1">
    <citation type="submission" date="2020-08" db="EMBL/GenBank/DDBJ databases">
        <title>Genomic Encyclopedia of Type Strains, Phase IV (KMG-V): Genome sequencing to study the core and pangenomes of soil and plant-associated prokaryotes.</title>
        <authorList>
            <person name="Whitman W."/>
        </authorList>
    </citation>
    <scope>NUCLEOTIDE SEQUENCE [LARGE SCALE GENOMIC DNA]</scope>
    <source>
        <strain evidence="1 2">SRMrh-85</strain>
    </source>
</reference>
<proteinExistence type="predicted"/>
<evidence type="ECO:0000313" key="2">
    <source>
        <dbReference type="Proteomes" id="UP000533533"/>
    </source>
</evidence>
<gene>
    <name evidence="1" type="ORF">FHX59_002811</name>
</gene>
<dbReference type="Proteomes" id="UP000533533">
    <property type="component" value="Unassembled WGS sequence"/>
</dbReference>
<dbReference type="RefSeq" id="WP_110384502.1">
    <property type="nucleotide sequence ID" value="NZ_JACHVZ010000007.1"/>
</dbReference>
<organism evidence="1 2">
    <name type="scientific">Paraburkholderia silvatlantica</name>
    <dbReference type="NCBI Taxonomy" id="321895"/>
    <lineage>
        <taxon>Bacteria</taxon>
        <taxon>Pseudomonadati</taxon>
        <taxon>Pseudomonadota</taxon>
        <taxon>Betaproteobacteria</taxon>
        <taxon>Burkholderiales</taxon>
        <taxon>Burkholderiaceae</taxon>
        <taxon>Paraburkholderia</taxon>
    </lineage>
</organism>
<comment type="caution">
    <text evidence="1">The sequence shown here is derived from an EMBL/GenBank/DDBJ whole genome shotgun (WGS) entry which is preliminary data.</text>
</comment>